<dbReference type="GO" id="GO:0045277">
    <property type="term" value="C:respiratory chain complex IV"/>
    <property type="evidence" value="ECO:0007669"/>
    <property type="project" value="InterPro"/>
</dbReference>
<dbReference type="Proteomes" id="UP000001070">
    <property type="component" value="Unassembled WGS sequence"/>
</dbReference>
<name>B4JV78_DROGR</name>
<dbReference type="InterPro" id="IPR003177">
    <property type="entry name" value="Cytc_oxidase_su7a_met"/>
</dbReference>
<dbReference type="InParanoid" id="B4JV78"/>
<proteinExistence type="inferred from homology"/>
<dbReference type="FunCoup" id="B4JV78">
    <property type="interactions" value="6"/>
</dbReference>
<protein>
    <submittedName>
        <fullName evidence="8">GH14239</fullName>
    </submittedName>
</protein>
<dbReference type="Gene3D" id="4.10.91.10">
    <property type="entry name" value="Cytochrome c oxidase, subunit VIIa"/>
    <property type="match status" value="1"/>
</dbReference>
<evidence type="ECO:0000313" key="9">
    <source>
        <dbReference type="Proteomes" id="UP000001070"/>
    </source>
</evidence>
<dbReference type="InterPro" id="IPR039297">
    <property type="entry name" value="COX7a"/>
</dbReference>
<keyword evidence="6 7" id="KW-0472">Membrane</keyword>
<evidence type="ECO:0000256" key="3">
    <source>
        <dbReference type="ARBA" id="ARBA00022792"/>
    </source>
</evidence>
<dbReference type="FunFam" id="4.10.91.10:FF:000001">
    <property type="entry name" value="Cytochrome c oxidase subunit 7A1, mitochondrial"/>
    <property type="match status" value="1"/>
</dbReference>
<evidence type="ECO:0000256" key="1">
    <source>
        <dbReference type="ARBA" id="ARBA00004273"/>
    </source>
</evidence>
<keyword evidence="4" id="KW-0809">Transit peptide</keyword>
<evidence type="ECO:0000313" key="8">
    <source>
        <dbReference type="EMBL" id="EDV91398.1"/>
    </source>
</evidence>
<sequence length="52" mass="5841">MAKLQKQFQENNDKPVFLKGGAMDSILYRLTLVLCVIGIVGDAWLWLGYIVA</sequence>
<dbReference type="AlphaFoldDB" id="B4JV78"/>
<dbReference type="PANTHER" id="PTHR10510:SF13">
    <property type="entry name" value="CYTOCHROME C OXIDASE SUBUNIT 7A-LIKE-RELATED"/>
    <property type="match status" value="1"/>
</dbReference>
<dbReference type="EMBL" id="CH916374">
    <property type="protein sequence ID" value="EDV91398.1"/>
    <property type="molecule type" value="Genomic_DNA"/>
</dbReference>
<keyword evidence="9" id="KW-1185">Reference proteome</keyword>
<dbReference type="InterPro" id="IPR036539">
    <property type="entry name" value="Cyt_c_oxidase_su7a_sf"/>
</dbReference>
<comment type="subcellular location">
    <subcellularLocation>
        <location evidence="1">Mitochondrion inner membrane</location>
    </subcellularLocation>
</comment>
<dbReference type="GO" id="GO:0002082">
    <property type="term" value="P:regulation of oxidative phosphorylation"/>
    <property type="evidence" value="ECO:0007669"/>
    <property type="project" value="TreeGrafter"/>
</dbReference>
<dbReference type="OrthoDB" id="5966508at2759"/>
<dbReference type="SUPFAM" id="SSF81419">
    <property type="entry name" value="Mitochondrial cytochrome c oxidase subunit VIIa"/>
    <property type="match status" value="1"/>
</dbReference>
<dbReference type="Pfam" id="PF02238">
    <property type="entry name" value="COX7a"/>
    <property type="match status" value="1"/>
</dbReference>
<keyword evidence="5" id="KW-0496">Mitochondrion</keyword>
<dbReference type="GO" id="GO:0097250">
    <property type="term" value="P:mitochondrial respirasome assembly"/>
    <property type="evidence" value="ECO:0007669"/>
    <property type="project" value="TreeGrafter"/>
</dbReference>
<evidence type="ECO:0000256" key="2">
    <source>
        <dbReference type="ARBA" id="ARBA00009331"/>
    </source>
</evidence>
<dbReference type="GO" id="GO:0005743">
    <property type="term" value="C:mitochondrial inner membrane"/>
    <property type="evidence" value="ECO:0007669"/>
    <property type="project" value="UniProtKB-SubCell"/>
</dbReference>
<dbReference type="OMA" id="QFQENND"/>
<dbReference type="PANTHER" id="PTHR10510">
    <property type="entry name" value="CYTOCHROME C OXIDASE POLYPEPTIDE 7A"/>
    <property type="match status" value="1"/>
</dbReference>
<dbReference type="HOGENOM" id="CLU_206131_0_0_1"/>
<keyword evidence="3" id="KW-0999">Mitochondrion inner membrane</keyword>
<reference evidence="8 9" key="1">
    <citation type="journal article" date="2007" name="Nature">
        <title>Evolution of genes and genomes on the Drosophila phylogeny.</title>
        <authorList>
            <consortium name="Drosophila 12 Genomes Consortium"/>
            <person name="Clark A.G."/>
            <person name="Eisen M.B."/>
            <person name="Smith D.R."/>
            <person name="Bergman C.M."/>
            <person name="Oliver B."/>
            <person name="Markow T.A."/>
            <person name="Kaufman T.C."/>
            <person name="Kellis M."/>
            <person name="Gelbart W."/>
            <person name="Iyer V.N."/>
            <person name="Pollard D.A."/>
            <person name="Sackton T.B."/>
            <person name="Larracuente A.M."/>
            <person name="Singh N.D."/>
            <person name="Abad J.P."/>
            <person name="Abt D.N."/>
            <person name="Adryan B."/>
            <person name="Aguade M."/>
            <person name="Akashi H."/>
            <person name="Anderson W.W."/>
            <person name="Aquadro C.F."/>
            <person name="Ardell D.H."/>
            <person name="Arguello R."/>
            <person name="Artieri C.G."/>
            <person name="Barbash D.A."/>
            <person name="Barker D."/>
            <person name="Barsanti P."/>
            <person name="Batterham P."/>
            <person name="Batzoglou S."/>
            <person name="Begun D."/>
            <person name="Bhutkar A."/>
            <person name="Blanco E."/>
            <person name="Bosak S.A."/>
            <person name="Bradley R.K."/>
            <person name="Brand A.D."/>
            <person name="Brent M.R."/>
            <person name="Brooks A.N."/>
            <person name="Brown R.H."/>
            <person name="Butlin R.K."/>
            <person name="Caggese C."/>
            <person name="Calvi B.R."/>
            <person name="Bernardo de Carvalho A."/>
            <person name="Caspi A."/>
            <person name="Castrezana S."/>
            <person name="Celniker S.E."/>
            <person name="Chang J.L."/>
            <person name="Chapple C."/>
            <person name="Chatterji S."/>
            <person name="Chinwalla A."/>
            <person name="Civetta A."/>
            <person name="Clifton S.W."/>
            <person name="Comeron J.M."/>
            <person name="Costello J.C."/>
            <person name="Coyne J.A."/>
            <person name="Daub J."/>
            <person name="David R.G."/>
            <person name="Delcher A.L."/>
            <person name="Delehaunty K."/>
            <person name="Do C.B."/>
            <person name="Ebling H."/>
            <person name="Edwards K."/>
            <person name="Eickbush T."/>
            <person name="Evans J.D."/>
            <person name="Filipski A."/>
            <person name="Findeiss S."/>
            <person name="Freyhult E."/>
            <person name="Fulton L."/>
            <person name="Fulton R."/>
            <person name="Garcia A.C."/>
            <person name="Gardiner A."/>
            <person name="Garfield D.A."/>
            <person name="Garvin B.E."/>
            <person name="Gibson G."/>
            <person name="Gilbert D."/>
            <person name="Gnerre S."/>
            <person name="Godfrey J."/>
            <person name="Good R."/>
            <person name="Gotea V."/>
            <person name="Gravely B."/>
            <person name="Greenberg A.J."/>
            <person name="Griffiths-Jones S."/>
            <person name="Gross S."/>
            <person name="Guigo R."/>
            <person name="Gustafson E.A."/>
            <person name="Haerty W."/>
            <person name="Hahn M.W."/>
            <person name="Halligan D.L."/>
            <person name="Halpern A.L."/>
            <person name="Halter G.M."/>
            <person name="Han M.V."/>
            <person name="Heger A."/>
            <person name="Hillier L."/>
            <person name="Hinrichs A.S."/>
            <person name="Holmes I."/>
            <person name="Hoskins R.A."/>
            <person name="Hubisz M.J."/>
            <person name="Hultmark D."/>
            <person name="Huntley M.A."/>
            <person name="Jaffe D.B."/>
            <person name="Jagadeeshan S."/>
            <person name="Jeck W.R."/>
            <person name="Johnson J."/>
            <person name="Jones C.D."/>
            <person name="Jordan W.C."/>
            <person name="Karpen G.H."/>
            <person name="Kataoka E."/>
            <person name="Keightley P.D."/>
            <person name="Kheradpour P."/>
            <person name="Kirkness E.F."/>
            <person name="Koerich L.B."/>
            <person name="Kristiansen K."/>
            <person name="Kudrna D."/>
            <person name="Kulathinal R.J."/>
            <person name="Kumar S."/>
            <person name="Kwok R."/>
            <person name="Lander E."/>
            <person name="Langley C.H."/>
            <person name="Lapoint R."/>
            <person name="Lazzaro B.P."/>
            <person name="Lee S.J."/>
            <person name="Levesque L."/>
            <person name="Li R."/>
            <person name="Lin C.F."/>
            <person name="Lin M.F."/>
            <person name="Lindblad-Toh K."/>
            <person name="Llopart A."/>
            <person name="Long M."/>
            <person name="Low L."/>
            <person name="Lozovsky E."/>
            <person name="Lu J."/>
            <person name="Luo M."/>
            <person name="Machado C.A."/>
            <person name="Makalowski W."/>
            <person name="Marzo M."/>
            <person name="Matsuda M."/>
            <person name="Matzkin L."/>
            <person name="McAllister B."/>
            <person name="McBride C.S."/>
            <person name="McKernan B."/>
            <person name="McKernan K."/>
            <person name="Mendez-Lago M."/>
            <person name="Minx P."/>
            <person name="Mollenhauer M.U."/>
            <person name="Montooth K."/>
            <person name="Mount S.M."/>
            <person name="Mu X."/>
            <person name="Myers E."/>
            <person name="Negre B."/>
            <person name="Newfeld S."/>
            <person name="Nielsen R."/>
            <person name="Noor M.A."/>
            <person name="O'Grady P."/>
            <person name="Pachter L."/>
            <person name="Papaceit M."/>
            <person name="Parisi M.J."/>
            <person name="Parisi M."/>
            <person name="Parts L."/>
            <person name="Pedersen J.S."/>
            <person name="Pesole G."/>
            <person name="Phillippy A.M."/>
            <person name="Ponting C.P."/>
            <person name="Pop M."/>
            <person name="Porcelli D."/>
            <person name="Powell J.R."/>
            <person name="Prohaska S."/>
            <person name="Pruitt K."/>
            <person name="Puig M."/>
            <person name="Quesneville H."/>
            <person name="Ram K.R."/>
            <person name="Rand D."/>
            <person name="Rasmussen M.D."/>
            <person name="Reed L.K."/>
            <person name="Reenan R."/>
            <person name="Reily A."/>
            <person name="Remington K.A."/>
            <person name="Rieger T.T."/>
            <person name="Ritchie M.G."/>
            <person name="Robin C."/>
            <person name="Rogers Y.H."/>
            <person name="Rohde C."/>
            <person name="Rozas J."/>
            <person name="Rubenfield M.J."/>
            <person name="Ruiz A."/>
            <person name="Russo S."/>
            <person name="Salzberg S.L."/>
            <person name="Sanchez-Gracia A."/>
            <person name="Saranga D.J."/>
            <person name="Sato H."/>
            <person name="Schaeffer S.W."/>
            <person name="Schatz M.C."/>
            <person name="Schlenke T."/>
            <person name="Schwartz R."/>
            <person name="Segarra C."/>
            <person name="Singh R.S."/>
            <person name="Sirot L."/>
            <person name="Sirota M."/>
            <person name="Sisneros N.B."/>
            <person name="Smith C.D."/>
            <person name="Smith T.F."/>
            <person name="Spieth J."/>
            <person name="Stage D.E."/>
            <person name="Stark A."/>
            <person name="Stephan W."/>
            <person name="Strausberg R.L."/>
            <person name="Strempel S."/>
            <person name="Sturgill D."/>
            <person name="Sutton G."/>
            <person name="Sutton G.G."/>
            <person name="Tao W."/>
            <person name="Teichmann S."/>
            <person name="Tobari Y.N."/>
            <person name="Tomimura Y."/>
            <person name="Tsolas J.M."/>
            <person name="Valente V.L."/>
            <person name="Venter E."/>
            <person name="Venter J.C."/>
            <person name="Vicario S."/>
            <person name="Vieira F.G."/>
            <person name="Vilella A.J."/>
            <person name="Villasante A."/>
            <person name="Walenz B."/>
            <person name="Wang J."/>
            <person name="Wasserman M."/>
            <person name="Watts T."/>
            <person name="Wilson D."/>
            <person name="Wilson R.K."/>
            <person name="Wing R.A."/>
            <person name="Wolfner M.F."/>
            <person name="Wong A."/>
            <person name="Wong G.K."/>
            <person name="Wu C.I."/>
            <person name="Wu G."/>
            <person name="Yamamoto D."/>
            <person name="Yang H.P."/>
            <person name="Yang S.P."/>
            <person name="Yorke J.A."/>
            <person name="Yoshida K."/>
            <person name="Zdobnov E."/>
            <person name="Zhang P."/>
            <person name="Zhang Y."/>
            <person name="Zimin A.V."/>
            <person name="Baldwin J."/>
            <person name="Abdouelleil A."/>
            <person name="Abdulkadir J."/>
            <person name="Abebe A."/>
            <person name="Abera B."/>
            <person name="Abreu J."/>
            <person name="Acer S.C."/>
            <person name="Aftuck L."/>
            <person name="Alexander A."/>
            <person name="An P."/>
            <person name="Anderson E."/>
            <person name="Anderson S."/>
            <person name="Arachi H."/>
            <person name="Azer M."/>
            <person name="Bachantsang P."/>
            <person name="Barry A."/>
            <person name="Bayul T."/>
            <person name="Berlin A."/>
            <person name="Bessette D."/>
            <person name="Bloom T."/>
            <person name="Blye J."/>
            <person name="Boguslavskiy L."/>
            <person name="Bonnet C."/>
            <person name="Boukhgalter B."/>
            <person name="Bourzgui I."/>
            <person name="Brown A."/>
            <person name="Cahill P."/>
            <person name="Channer S."/>
            <person name="Cheshatsang Y."/>
            <person name="Chuda L."/>
            <person name="Citroen M."/>
            <person name="Collymore A."/>
            <person name="Cooke P."/>
            <person name="Costello M."/>
            <person name="D'Aco K."/>
            <person name="Daza R."/>
            <person name="De Haan G."/>
            <person name="DeGray S."/>
            <person name="DeMaso C."/>
            <person name="Dhargay N."/>
            <person name="Dooley K."/>
            <person name="Dooley E."/>
            <person name="Doricent M."/>
            <person name="Dorje P."/>
            <person name="Dorjee K."/>
            <person name="Dupes A."/>
            <person name="Elong R."/>
            <person name="Falk J."/>
            <person name="Farina A."/>
            <person name="Faro S."/>
            <person name="Ferguson D."/>
            <person name="Fisher S."/>
            <person name="Foley C.D."/>
            <person name="Franke A."/>
            <person name="Friedrich D."/>
            <person name="Gadbois L."/>
            <person name="Gearin G."/>
            <person name="Gearin C.R."/>
            <person name="Giannoukos G."/>
            <person name="Goode T."/>
            <person name="Graham J."/>
            <person name="Grandbois E."/>
            <person name="Grewal S."/>
            <person name="Gyaltsen K."/>
            <person name="Hafez N."/>
            <person name="Hagos B."/>
            <person name="Hall J."/>
            <person name="Henson C."/>
            <person name="Hollinger A."/>
            <person name="Honan T."/>
            <person name="Huard M.D."/>
            <person name="Hughes L."/>
            <person name="Hurhula B."/>
            <person name="Husby M.E."/>
            <person name="Kamat A."/>
            <person name="Kanga B."/>
            <person name="Kashin S."/>
            <person name="Khazanovich D."/>
            <person name="Kisner P."/>
            <person name="Lance K."/>
            <person name="Lara M."/>
            <person name="Lee W."/>
            <person name="Lennon N."/>
            <person name="Letendre F."/>
            <person name="LeVine R."/>
            <person name="Lipovsky A."/>
            <person name="Liu X."/>
            <person name="Liu J."/>
            <person name="Liu S."/>
            <person name="Lokyitsang T."/>
            <person name="Lokyitsang Y."/>
            <person name="Lubonja R."/>
            <person name="Lui A."/>
            <person name="MacDonald P."/>
            <person name="Magnisalis V."/>
            <person name="Maru K."/>
            <person name="Matthews C."/>
            <person name="McCusker W."/>
            <person name="McDonough S."/>
            <person name="Mehta T."/>
            <person name="Meldrim J."/>
            <person name="Meneus L."/>
            <person name="Mihai O."/>
            <person name="Mihalev A."/>
            <person name="Mihova T."/>
            <person name="Mittelman R."/>
            <person name="Mlenga V."/>
            <person name="Montmayeur A."/>
            <person name="Mulrain L."/>
            <person name="Navidi A."/>
            <person name="Naylor J."/>
            <person name="Negash T."/>
            <person name="Nguyen T."/>
            <person name="Nguyen N."/>
            <person name="Nicol R."/>
            <person name="Norbu C."/>
            <person name="Norbu N."/>
            <person name="Novod N."/>
            <person name="O'Neill B."/>
            <person name="Osman S."/>
            <person name="Markiewicz E."/>
            <person name="Oyono O.L."/>
            <person name="Patti C."/>
            <person name="Phunkhang P."/>
            <person name="Pierre F."/>
            <person name="Priest M."/>
            <person name="Raghuraman S."/>
            <person name="Rege F."/>
            <person name="Reyes R."/>
            <person name="Rise C."/>
            <person name="Rogov P."/>
            <person name="Ross K."/>
            <person name="Ryan E."/>
            <person name="Settipalli S."/>
            <person name="Shea T."/>
            <person name="Sherpa N."/>
            <person name="Shi L."/>
            <person name="Shih D."/>
            <person name="Sparrow T."/>
            <person name="Spaulding J."/>
            <person name="Stalker J."/>
            <person name="Stange-Thomann N."/>
            <person name="Stavropoulos S."/>
            <person name="Stone C."/>
            <person name="Strader C."/>
            <person name="Tesfaye S."/>
            <person name="Thomson T."/>
            <person name="Thoulutsang Y."/>
            <person name="Thoulutsang D."/>
            <person name="Topham K."/>
            <person name="Topping I."/>
            <person name="Tsamla T."/>
            <person name="Vassiliev H."/>
            <person name="Vo A."/>
            <person name="Wangchuk T."/>
            <person name="Wangdi T."/>
            <person name="Weiand M."/>
            <person name="Wilkinson J."/>
            <person name="Wilson A."/>
            <person name="Yadav S."/>
            <person name="Young G."/>
            <person name="Yu Q."/>
            <person name="Zembek L."/>
            <person name="Zhong D."/>
            <person name="Zimmer A."/>
            <person name="Zwirko Z."/>
            <person name="Jaffe D.B."/>
            <person name="Alvarez P."/>
            <person name="Brockman W."/>
            <person name="Butler J."/>
            <person name="Chin C."/>
            <person name="Gnerre S."/>
            <person name="Grabherr M."/>
            <person name="Kleber M."/>
            <person name="Mauceli E."/>
            <person name="MacCallum I."/>
        </authorList>
    </citation>
    <scope>NUCLEOTIDE SEQUENCE [LARGE SCALE GENOMIC DNA]</scope>
    <source>
        <strain evidence="9">Tucson 15287-2541.00</strain>
    </source>
</reference>
<evidence type="ECO:0000256" key="5">
    <source>
        <dbReference type="ARBA" id="ARBA00023128"/>
    </source>
</evidence>
<dbReference type="GO" id="GO:0006123">
    <property type="term" value="P:mitochondrial electron transport, cytochrome c to oxygen"/>
    <property type="evidence" value="ECO:0007669"/>
    <property type="project" value="InterPro"/>
</dbReference>
<keyword evidence="7" id="KW-0812">Transmembrane</keyword>
<accession>B4JV78</accession>
<comment type="similarity">
    <text evidence="2">Belongs to the cytochrome c oxidase VIIa family.</text>
</comment>
<dbReference type="STRING" id="7222.B4JV78"/>
<keyword evidence="7" id="KW-1133">Transmembrane helix</keyword>
<evidence type="ECO:0000256" key="4">
    <source>
        <dbReference type="ARBA" id="ARBA00022946"/>
    </source>
</evidence>
<dbReference type="SMR" id="B4JV78"/>
<evidence type="ECO:0000256" key="7">
    <source>
        <dbReference type="SAM" id="Phobius"/>
    </source>
</evidence>
<organism evidence="9">
    <name type="scientific">Drosophila grimshawi</name>
    <name type="common">Hawaiian fruit fly</name>
    <name type="synonym">Idiomyia grimshawi</name>
    <dbReference type="NCBI Taxonomy" id="7222"/>
    <lineage>
        <taxon>Eukaryota</taxon>
        <taxon>Metazoa</taxon>
        <taxon>Ecdysozoa</taxon>
        <taxon>Arthropoda</taxon>
        <taxon>Hexapoda</taxon>
        <taxon>Insecta</taxon>
        <taxon>Pterygota</taxon>
        <taxon>Neoptera</taxon>
        <taxon>Endopterygota</taxon>
        <taxon>Diptera</taxon>
        <taxon>Brachycera</taxon>
        <taxon>Muscomorpha</taxon>
        <taxon>Ephydroidea</taxon>
        <taxon>Drosophilidae</taxon>
        <taxon>Drosophila</taxon>
        <taxon>Hawaiian Drosophila</taxon>
    </lineage>
</organism>
<dbReference type="eggNOG" id="ENOG502SBK9">
    <property type="taxonomic scope" value="Eukaryota"/>
</dbReference>
<feature type="transmembrane region" description="Helical" evidence="7">
    <location>
        <begin position="26"/>
        <end position="47"/>
    </location>
</feature>
<evidence type="ECO:0000256" key="6">
    <source>
        <dbReference type="ARBA" id="ARBA00023136"/>
    </source>
</evidence>
<gene>
    <name evidence="8" type="primary">Dgri\GH14239</name>
    <name evidence="8" type="ORF">Dgri_GH14239</name>
</gene>
<dbReference type="PhylomeDB" id="B4JV78"/>